<dbReference type="EMBL" id="JAGMVJ010000031">
    <property type="protein sequence ID" value="KAH7068673.1"/>
    <property type="molecule type" value="Genomic_DNA"/>
</dbReference>
<keyword evidence="3" id="KW-1185">Reference proteome</keyword>
<dbReference type="Proteomes" id="UP000813461">
    <property type="component" value="Unassembled WGS sequence"/>
</dbReference>
<dbReference type="InterPro" id="IPR010730">
    <property type="entry name" value="HET"/>
</dbReference>
<dbReference type="AlphaFoldDB" id="A0A8K0VRT8"/>
<dbReference type="Pfam" id="PF06985">
    <property type="entry name" value="HET"/>
    <property type="match status" value="1"/>
</dbReference>
<dbReference type="PANTHER" id="PTHR33112:SF1">
    <property type="entry name" value="HETEROKARYON INCOMPATIBILITY DOMAIN-CONTAINING PROTEIN"/>
    <property type="match status" value="1"/>
</dbReference>
<dbReference type="OrthoDB" id="10297274at2759"/>
<accession>A0A8K0VRT8</accession>
<evidence type="ECO:0000313" key="3">
    <source>
        <dbReference type="Proteomes" id="UP000813461"/>
    </source>
</evidence>
<name>A0A8K0VRT8_9PLEO</name>
<feature type="domain" description="Heterokaryon incompatibility" evidence="1">
    <location>
        <begin position="179"/>
        <end position="321"/>
    </location>
</feature>
<reference evidence="2" key="1">
    <citation type="journal article" date="2021" name="Nat. Commun.">
        <title>Genetic determinants of endophytism in the Arabidopsis root mycobiome.</title>
        <authorList>
            <person name="Mesny F."/>
            <person name="Miyauchi S."/>
            <person name="Thiergart T."/>
            <person name="Pickel B."/>
            <person name="Atanasova L."/>
            <person name="Karlsson M."/>
            <person name="Huettel B."/>
            <person name="Barry K.W."/>
            <person name="Haridas S."/>
            <person name="Chen C."/>
            <person name="Bauer D."/>
            <person name="Andreopoulos W."/>
            <person name="Pangilinan J."/>
            <person name="LaButti K."/>
            <person name="Riley R."/>
            <person name="Lipzen A."/>
            <person name="Clum A."/>
            <person name="Drula E."/>
            <person name="Henrissat B."/>
            <person name="Kohler A."/>
            <person name="Grigoriev I.V."/>
            <person name="Martin F.M."/>
            <person name="Hacquard S."/>
        </authorList>
    </citation>
    <scope>NUCLEOTIDE SEQUENCE</scope>
    <source>
        <strain evidence="2">MPI-SDFR-AT-0120</strain>
    </source>
</reference>
<gene>
    <name evidence="2" type="ORF">FB567DRAFT_248204</name>
</gene>
<organism evidence="2 3">
    <name type="scientific">Paraphoma chrysanthemicola</name>
    <dbReference type="NCBI Taxonomy" id="798071"/>
    <lineage>
        <taxon>Eukaryota</taxon>
        <taxon>Fungi</taxon>
        <taxon>Dikarya</taxon>
        <taxon>Ascomycota</taxon>
        <taxon>Pezizomycotina</taxon>
        <taxon>Dothideomycetes</taxon>
        <taxon>Pleosporomycetidae</taxon>
        <taxon>Pleosporales</taxon>
        <taxon>Pleosporineae</taxon>
        <taxon>Phaeosphaeriaceae</taxon>
        <taxon>Paraphoma</taxon>
    </lineage>
</organism>
<protein>
    <submittedName>
        <fullName evidence="2">Heterokaryon incompatibility protein-domain-containing protein</fullName>
    </submittedName>
</protein>
<sequence length="788" mass="89456">MEPLGVSPCHQGDVCDICWDIPWEKLTSTFDRTTCDLEPFVLGDRKQLKASTCPVCRFLGLVTEEHDINVETASLRWCDVTANSQDVATVSLHGVRDGNQPRPHFIVTSLGLDAVHSRLEHIYPQKIDIDLVKSWLTECDRDHDACKSDRTSEDDLSHAIKLIDCVARKVVPGNLTYSYATLSYCWGSSQTRGEGFPFDDSCFQLEPCLPATIEDSIVLTKALGIQYLWVDRYCINQDDAKGKHEQIQMMGDIYAASQLTMIAAAGSGPDHGLPGVNARIRRKPIHASVRAITLVHLPPRSTIWSDISNSQWANRAWTYQECFLSRKRLAFTDAHAGYVCNVGAGRESNLFGLASKLGNHMAKWPLANLIPSLNSDPEFLNDLMDVLAHACVQATRYLAAYSMRSLTFDSDALNAITGALKSLNKRCSNIKFVWGMPMFEGVSFDHLDRRPTCPDRFHIFDIYIPIPEPGILNITLGLFWYHSAPCRRRPGFPSWSSLGWEGRIDWVSRRTFDSLVHANGERGYGAIRPPSPVFAYVTIEESRMEAMQIPYSSAAQSRDDPHINDFINDHNDYMNDYNNYISDEKNLHDDHEDYLDQHHDYITYYDDYIKNHRNDHLNNQSINVLVEATPLRLVSEAETATIRKQDGGVVKTRAIALTYDLETEVLVEPRWDLTPWSLDDKTVLKGILLDGQCLDPRSSDRSTAIMPSISWPLLIVRQTEDDRYERIGLFWLPLRENFDECCVHHLHEIERGTAESNTPHFDNVSGFTIAQQRAWFDSVFTPTRIHLD</sequence>
<dbReference type="PANTHER" id="PTHR33112">
    <property type="entry name" value="DOMAIN PROTEIN, PUTATIVE-RELATED"/>
    <property type="match status" value="1"/>
</dbReference>
<evidence type="ECO:0000259" key="1">
    <source>
        <dbReference type="Pfam" id="PF06985"/>
    </source>
</evidence>
<proteinExistence type="predicted"/>
<evidence type="ECO:0000313" key="2">
    <source>
        <dbReference type="EMBL" id="KAH7068673.1"/>
    </source>
</evidence>
<comment type="caution">
    <text evidence="2">The sequence shown here is derived from an EMBL/GenBank/DDBJ whole genome shotgun (WGS) entry which is preliminary data.</text>
</comment>